<dbReference type="Gene3D" id="3.40.50.300">
    <property type="entry name" value="P-loop containing nucleotide triphosphate hydrolases"/>
    <property type="match status" value="1"/>
</dbReference>
<dbReference type="InterPro" id="IPR041682">
    <property type="entry name" value="AAA_14"/>
</dbReference>
<dbReference type="Proteomes" id="UP000000493">
    <property type="component" value="Chromosome"/>
</dbReference>
<accession>A0A7U3ZGJ1</accession>
<dbReference type="EMBL" id="CP002859">
    <property type="protein sequence ID" value="AEI46819.1"/>
    <property type="molecule type" value="Genomic_DNA"/>
</dbReference>
<evidence type="ECO:0000259" key="2">
    <source>
        <dbReference type="Pfam" id="PF13635"/>
    </source>
</evidence>
<dbReference type="CDD" id="cd00009">
    <property type="entry name" value="AAA"/>
    <property type="match status" value="1"/>
</dbReference>
<sequence>MVNFQRKLRENILAWKEKNNRKPLILRGARQVGKSTIVRELGKSYDYFIELNLEKPNDRRFFQKEREVTEIWQQLIFEKGIPDTPQNTLLFIDEIQEIPHVIKQLRYFYEEIPQLHVIAAGSLLEFALSDVGSFPVGRVEEMVLHPFDFEEFLMATGEEKALNALRQIPLPSYAYDKLFELFKKYVIIGGMPEIIRQYVASGGNLVGLKGIYASIWETYKSDVIKYAPNANEAKIMRFVIESAPLVRDRISFAGFGGSNYRSREVGEAFRALDLAKVIYLIYPTTQIAPPQLPEISRKPRLQFLDTGLLNYASEIQAELLQLDDLNDYHKGFVVNHCITQELIAQRNEVFFKPQFWVKENAASNAEVDLTLKWQKYLLPIEVKSGSKGSLRSLHEFMDLTDHTLAIRFLRNEVSIEPVKTRQGKLFQLLNLPYFAISQVEKYIEWVMNREMGSL</sequence>
<dbReference type="RefSeq" id="WP_013926144.1">
    <property type="nucleotide sequence ID" value="NC_015703.1"/>
</dbReference>
<dbReference type="KEGG" id="rsi:Runsl_0367"/>
<evidence type="ECO:0008006" key="5">
    <source>
        <dbReference type="Google" id="ProtNLM"/>
    </source>
</evidence>
<dbReference type="AlphaFoldDB" id="A0A7U3ZGJ1"/>
<dbReference type="PANTHER" id="PTHR33295">
    <property type="entry name" value="ATPASE"/>
    <property type="match status" value="1"/>
</dbReference>
<evidence type="ECO:0000313" key="4">
    <source>
        <dbReference type="Proteomes" id="UP000000493"/>
    </source>
</evidence>
<organism evidence="3 4">
    <name type="scientific">Runella slithyformis (strain ATCC 29530 / DSM 19594 / LMG 11500 / NCIMB 11436 / LSU 4)</name>
    <dbReference type="NCBI Taxonomy" id="761193"/>
    <lineage>
        <taxon>Bacteria</taxon>
        <taxon>Pseudomonadati</taxon>
        <taxon>Bacteroidota</taxon>
        <taxon>Cytophagia</taxon>
        <taxon>Cytophagales</taxon>
        <taxon>Spirosomataceae</taxon>
        <taxon>Runella</taxon>
    </lineage>
</organism>
<name>A0A7U3ZGJ1_RUNSL</name>
<protein>
    <recommendedName>
        <fullName evidence="5">DUF4143 domain-containing protein</fullName>
    </recommendedName>
</protein>
<dbReference type="Pfam" id="PF13173">
    <property type="entry name" value="AAA_14"/>
    <property type="match status" value="1"/>
</dbReference>
<dbReference type="InterPro" id="IPR027417">
    <property type="entry name" value="P-loop_NTPase"/>
</dbReference>
<dbReference type="InterPro" id="IPR025420">
    <property type="entry name" value="DUF4143"/>
</dbReference>
<feature type="domain" description="DUF4143" evidence="2">
    <location>
        <begin position="221"/>
        <end position="385"/>
    </location>
</feature>
<proteinExistence type="predicted"/>
<dbReference type="SUPFAM" id="SSF52540">
    <property type="entry name" value="P-loop containing nucleoside triphosphate hydrolases"/>
    <property type="match status" value="1"/>
</dbReference>
<evidence type="ECO:0000313" key="3">
    <source>
        <dbReference type="EMBL" id="AEI46819.1"/>
    </source>
</evidence>
<reference evidence="3 4" key="2">
    <citation type="journal article" date="2012" name="Stand. Genomic Sci.">
        <title>Complete genome sequence of the aquatic bacterium Runella slithyformis type strain (LSU 4(T)).</title>
        <authorList>
            <person name="Copeland A."/>
            <person name="Zhang X."/>
            <person name="Misra M."/>
            <person name="Lapidus A."/>
            <person name="Nolan M."/>
            <person name="Lucas S."/>
            <person name="Deshpande S."/>
            <person name="Cheng J.F."/>
            <person name="Tapia R."/>
            <person name="Goodwin L.A."/>
            <person name="Pitluck S."/>
            <person name="Liolios K."/>
            <person name="Pagani I."/>
            <person name="Ivanova N."/>
            <person name="Mikhailova N."/>
            <person name="Pati A."/>
            <person name="Chen A."/>
            <person name="Palaniappan K."/>
            <person name="Land M."/>
            <person name="Hauser L."/>
            <person name="Pan C."/>
            <person name="Jeffries C.D."/>
            <person name="Detter J.C."/>
            <person name="Brambilla E.M."/>
            <person name="Rohde M."/>
            <person name="Djao O.D."/>
            <person name="Goker M."/>
            <person name="Sikorski J."/>
            <person name="Tindall B.J."/>
            <person name="Woyke T."/>
            <person name="Bristow J."/>
            <person name="Eisen J.A."/>
            <person name="Markowitz V."/>
            <person name="Hugenholtz P."/>
            <person name="Kyrpides N.C."/>
            <person name="Klenk H.P."/>
            <person name="Mavromatis K."/>
        </authorList>
    </citation>
    <scope>NUCLEOTIDE SEQUENCE [LARGE SCALE GENOMIC DNA]</scope>
    <source>
        <strain evidence="4">ATCC 29530 / DSM 19594 / LMG 11500 / NCIMB 11436 / LSU 4</strain>
    </source>
</reference>
<evidence type="ECO:0000259" key="1">
    <source>
        <dbReference type="Pfam" id="PF13173"/>
    </source>
</evidence>
<keyword evidence="4" id="KW-1185">Reference proteome</keyword>
<dbReference type="Pfam" id="PF13635">
    <property type="entry name" value="DUF4143"/>
    <property type="match status" value="1"/>
</dbReference>
<reference evidence="4" key="1">
    <citation type="submission" date="2011-06" db="EMBL/GenBank/DDBJ databases">
        <title>The complete genome of chromosome of Runella slithyformis DSM 19594.</title>
        <authorList>
            <consortium name="US DOE Joint Genome Institute (JGI-PGF)"/>
            <person name="Lucas S."/>
            <person name="Han J."/>
            <person name="Lapidus A."/>
            <person name="Bruce D."/>
            <person name="Goodwin L."/>
            <person name="Pitluck S."/>
            <person name="Peters L."/>
            <person name="Kyrpides N."/>
            <person name="Mavromatis K."/>
            <person name="Ivanova N."/>
            <person name="Ovchinnikova G."/>
            <person name="Zhang X."/>
            <person name="Misra M."/>
            <person name="Detter J.C."/>
            <person name="Tapia R."/>
            <person name="Han C."/>
            <person name="Land M."/>
            <person name="Hauser L."/>
            <person name="Markowitz V."/>
            <person name="Cheng J.-F."/>
            <person name="Hugenholtz P."/>
            <person name="Woyke T."/>
            <person name="Wu D."/>
            <person name="Tindall B."/>
            <person name="Faehrich R."/>
            <person name="Brambilla E."/>
            <person name="Klenk H.-P."/>
            <person name="Eisen J.A."/>
        </authorList>
    </citation>
    <scope>NUCLEOTIDE SEQUENCE [LARGE SCALE GENOMIC DNA]</scope>
    <source>
        <strain evidence="4">ATCC 29530 / DSM 19594 / LMG 11500 / NCIMB 11436 / LSU 4</strain>
    </source>
</reference>
<gene>
    <name evidence="3" type="ordered locus">Runsl_0367</name>
</gene>
<feature type="domain" description="AAA" evidence="1">
    <location>
        <begin position="20"/>
        <end position="153"/>
    </location>
</feature>
<dbReference type="PANTHER" id="PTHR33295:SF7">
    <property type="entry name" value="ATPASE"/>
    <property type="match status" value="1"/>
</dbReference>